<evidence type="ECO:0000256" key="1">
    <source>
        <dbReference type="ARBA" id="ARBA00010688"/>
    </source>
</evidence>
<evidence type="ECO:0000259" key="4">
    <source>
        <dbReference type="Pfam" id="PF00294"/>
    </source>
</evidence>
<evidence type="ECO:0000313" key="5">
    <source>
        <dbReference type="EMBL" id="QGG96080.1"/>
    </source>
</evidence>
<dbReference type="RefSeq" id="WP_153760186.1">
    <property type="nucleotide sequence ID" value="NZ_CP045851.1"/>
</dbReference>
<dbReference type="PROSITE" id="PS00584">
    <property type="entry name" value="PFKB_KINASES_2"/>
    <property type="match status" value="1"/>
</dbReference>
<dbReference type="InterPro" id="IPR011611">
    <property type="entry name" value="PfkB_dom"/>
</dbReference>
<dbReference type="GO" id="GO:0016301">
    <property type="term" value="F:kinase activity"/>
    <property type="evidence" value="ECO:0007669"/>
    <property type="project" value="UniProtKB-KW"/>
</dbReference>
<evidence type="ECO:0000256" key="2">
    <source>
        <dbReference type="ARBA" id="ARBA00022679"/>
    </source>
</evidence>
<feature type="domain" description="Carbohydrate kinase PfkB" evidence="4">
    <location>
        <begin position="58"/>
        <end position="317"/>
    </location>
</feature>
<dbReference type="SUPFAM" id="SSF53613">
    <property type="entry name" value="Ribokinase-like"/>
    <property type="match status" value="1"/>
</dbReference>
<dbReference type="InterPro" id="IPR002173">
    <property type="entry name" value="Carboh/pur_kinase_PfkB_CS"/>
</dbReference>
<dbReference type="Gene3D" id="3.40.1190.20">
    <property type="match status" value="1"/>
</dbReference>
<dbReference type="CDD" id="cd01168">
    <property type="entry name" value="adenosine_kinase"/>
    <property type="match status" value="1"/>
</dbReference>
<gene>
    <name evidence="5" type="ORF">GH723_13780</name>
</gene>
<dbReference type="KEGG" id="atq:GH723_13780"/>
<sequence length="330" mass="35102">MTDTQYAVVGMGNAIVDVITHVDDAFVEAHRLERGAMRLIDADEVRTLYAAMPPGIESSGGSAANTIAGIADLGGKVAYIGKVRDDQLGEVFAHDMRAVGVDYDVPLAAEGDPTARCLIVVTPDAQRTLNTYLGISRYLAPEDVDEALVASADILYCEGYLWDVEVAKAAIRHGMDVAHAAGRRTALALSDSFCVDRHRAEFRELVDGKVDILFANELEICSLYEVDSFDAALQRVRGACDIACLTRSEKGSVIVAGDEVHVVDAHAVDHVVDTTGAGDMYAAGFLWGLSEGHDLATCGRLGSMAAAEVISHLGARPEVSLRELATPIVS</sequence>
<dbReference type="PANTHER" id="PTHR43320:SF3">
    <property type="entry name" value="CARBOHYDRATE KINASE PFKB DOMAIN-CONTAINING PROTEIN"/>
    <property type="match status" value="1"/>
</dbReference>
<reference evidence="5 6" key="1">
    <citation type="submission" date="2019-11" db="EMBL/GenBank/DDBJ databases">
        <authorList>
            <person name="He Y."/>
        </authorList>
    </citation>
    <scope>NUCLEOTIDE SEQUENCE [LARGE SCALE GENOMIC DNA]</scope>
    <source>
        <strain evidence="5 6">SCSIO 58843</strain>
    </source>
</reference>
<accession>A0A5Q2RQA7</accession>
<keyword evidence="6" id="KW-1185">Reference proteome</keyword>
<dbReference type="EMBL" id="CP045851">
    <property type="protein sequence ID" value="QGG96080.1"/>
    <property type="molecule type" value="Genomic_DNA"/>
</dbReference>
<dbReference type="Proteomes" id="UP000334019">
    <property type="component" value="Chromosome"/>
</dbReference>
<keyword evidence="3 5" id="KW-0418">Kinase</keyword>
<evidence type="ECO:0000313" key="6">
    <source>
        <dbReference type="Proteomes" id="UP000334019"/>
    </source>
</evidence>
<dbReference type="Pfam" id="PF00294">
    <property type="entry name" value="PfkB"/>
    <property type="match status" value="1"/>
</dbReference>
<dbReference type="InterPro" id="IPR052700">
    <property type="entry name" value="Carb_kinase_PfkB-like"/>
</dbReference>
<protein>
    <submittedName>
        <fullName evidence="5">Adenosine kinase</fullName>
    </submittedName>
</protein>
<name>A0A5Q2RQA7_9ACTN</name>
<comment type="similarity">
    <text evidence="1">Belongs to the carbohydrate kinase PfkB family.</text>
</comment>
<dbReference type="AlphaFoldDB" id="A0A5Q2RQA7"/>
<proteinExistence type="inferred from homology"/>
<evidence type="ECO:0000256" key="3">
    <source>
        <dbReference type="ARBA" id="ARBA00022777"/>
    </source>
</evidence>
<organism evidence="5 6">
    <name type="scientific">Actinomarinicola tropica</name>
    <dbReference type="NCBI Taxonomy" id="2789776"/>
    <lineage>
        <taxon>Bacteria</taxon>
        <taxon>Bacillati</taxon>
        <taxon>Actinomycetota</taxon>
        <taxon>Acidimicrobiia</taxon>
        <taxon>Acidimicrobiales</taxon>
        <taxon>Iamiaceae</taxon>
        <taxon>Actinomarinicola</taxon>
    </lineage>
</organism>
<dbReference type="Gene3D" id="3.30.1110.10">
    <property type="match status" value="1"/>
</dbReference>
<dbReference type="InterPro" id="IPR029056">
    <property type="entry name" value="Ribokinase-like"/>
</dbReference>
<keyword evidence="2" id="KW-0808">Transferase</keyword>
<dbReference type="PANTHER" id="PTHR43320">
    <property type="entry name" value="SUGAR KINASE"/>
    <property type="match status" value="1"/>
</dbReference>